<evidence type="ECO:0000256" key="1">
    <source>
        <dbReference type="PROSITE-ProRule" id="PRU00502"/>
    </source>
</evidence>
<keyword evidence="4" id="KW-0472">Membrane</keyword>
<keyword evidence="1" id="KW-0479">Metal-binding</keyword>
<dbReference type="InterPro" id="IPR001841">
    <property type="entry name" value="Znf_RING"/>
</dbReference>
<dbReference type="SUPFAM" id="SSF57850">
    <property type="entry name" value="RING/U-box"/>
    <property type="match status" value="1"/>
</dbReference>
<dbReference type="Pfam" id="PF01553">
    <property type="entry name" value="Acyltransferase"/>
    <property type="match status" value="1"/>
</dbReference>
<feature type="domain" description="UBP-type" evidence="6">
    <location>
        <begin position="395"/>
        <end position="503"/>
    </location>
</feature>
<feature type="region of interest" description="Disordered" evidence="3">
    <location>
        <begin position="1562"/>
        <end position="1722"/>
    </location>
</feature>
<keyword evidence="4" id="KW-1133">Transmembrane helix</keyword>
<feature type="coiled-coil region" evidence="2">
    <location>
        <begin position="631"/>
        <end position="665"/>
    </location>
</feature>
<feature type="region of interest" description="Disordered" evidence="3">
    <location>
        <begin position="836"/>
        <end position="953"/>
    </location>
</feature>
<keyword evidence="4" id="KW-0812">Transmembrane</keyword>
<dbReference type="PANTHER" id="PTHR31605">
    <property type="entry name" value="GLYCEROL-3-PHOSPHATE O-ACYLTRANSFERASE 1"/>
    <property type="match status" value="1"/>
</dbReference>
<accession>A0ABR0CB13</accession>
<dbReference type="PROSITE" id="PS50089">
    <property type="entry name" value="ZF_RING_2"/>
    <property type="match status" value="1"/>
</dbReference>
<dbReference type="Proteomes" id="UP001287286">
    <property type="component" value="Unassembled WGS sequence"/>
</dbReference>
<feature type="region of interest" description="Disordered" evidence="3">
    <location>
        <begin position="323"/>
        <end position="348"/>
    </location>
</feature>
<comment type="caution">
    <text evidence="7">The sequence shown here is derived from an EMBL/GenBank/DDBJ whole genome shotgun (WGS) entry which is preliminary data.</text>
</comment>
<organism evidence="7 8">
    <name type="scientific">Purpureocillium lilacinum</name>
    <name type="common">Paecilomyces lilacinus</name>
    <dbReference type="NCBI Taxonomy" id="33203"/>
    <lineage>
        <taxon>Eukaryota</taxon>
        <taxon>Fungi</taxon>
        <taxon>Dikarya</taxon>
        <taxon>Ascomycota</taxon>
        <taxon>Pezizomycotina</taxon>
        <taxon>Sordariomycetes</taxon>
        <taxon>Hypocreomycetidae</taxon>
        <taxon>Hypocreales</taxon>
        <taxon>Ophiocordycipitaceae</taxon>
        <taxon>Purpureocillium</taxon>
    </lineage>
</organism>
<dbReference type="InterPro" id="IPR034931">
    <property type="entry name" value="ETP1_RRM"/>
</dbReference>
<dbReference type="InterPro" id="IPR052744">
    <property type="entry name" value="GPAT/DAPAT"/>
</dbReference>
<sequence>MPSYFYHLKFELYPTPNPTGRPEAPAQQSRDIYLPNKDASVFDDFPSHPRRDRPTSRVIPRLNSYKFGDGPATAAPLAEESIRRTSAHGVIDCGDSRAPDHDDRRTVEVVPERQWLERTKSYPPPPSTAAIKPQTAVQDWRFGRVSLETFDPLPPDDMAGETSRAGSVAAPTLGPSYGGAGTATKAEFVPLEGRNTELGWGVVHFYREGDESSALSAPEQNIYEEDEGAGGDSCTTLCIPAVPAYMTPGDFMGFVGDRWMGDISHCRMVMTSRMNRYLVLLKFRDGKRAKQWRKEFDGKVFNSMEPQVCHAVFVKSITFETPTRPHRSDNAGGSSSSTVSSSLKPFPPPTPNLIELPTCPVCLERMDETNGLMTIPCSHVFHCSCLQNWKGAGCPVCRFTSASSQGSVSDPDNPYSQPFGSSASNLCSVCDCTDDLWICLICGYVGCGRYKGGHAKDHWKETAHCFALELETQHVWDYAGDMWVHRLIRDKGDGKVVELPGRGNPGGQREDEDVVPRAKLENIGLEYTHLITSQLESQRAYYEDLISKTVDKAAKASAIAESNAAQSSKMMERIKDLEDKYKTLSADTVPQLERDLERERNKATKSETLARNLGKSLQEEKRVNEGLLKRIEHLGADSEAVRKTLEELKTENAELKEMNRDLSMFISGQEKLKELEQEGQLEEGEVAGGSASVPEKKGRRRRNQQQAIDNLANKASKSPRHVVVAVVVSRPARRRGRGRPGGPLDMQVSGKNSVEMEVRWCAPRLHVLVRRAGGVTGHRDVRPDGAGGFAVSSAGRLISVKKKADSPDSHGKRHGTGLRWISAGFQPVLGRMEVPRPEAAPAGDKPGGPAAQRPRWFSRRGTDPGKKACASSTFGQHESEAERELREREQPLYRVSDNPSPPNNRPAARLTRHAMAPQDERRRGDPAAGAPAAGDEENLRRQQELQRRQDEEGAHKKELYPMVNWKYDLFLYVIGNLVDLFFREVVPRGSWRVPQSGPVLFVAAPHANQFVDALILQRTLRHEANRRVSLLIAQKSVHGFIGWGSRQVGSVPVGRAQDSAKPATGRIYLPDPINDPTLIRGVGTKFGEGEGEVQGMLFLPPGKKTTGASVDIAQIIGPEEVRIKRPFKGRLAMQQLTGRDDVDAEGRFTNTKLKGPAPGFEGTKYKLAPHIDQTSVYEAVFARLRSGGCVGIFPEGGSHDRTELLPLKAGVAIMALGALAESPNCGLKIVPVGMNYFHPHKFRSRAVVEFGAPFEIPQHLVELYRNNQRREAIGQVLDTVYQALSSVTVSAPDYDTLMMIQAARRLYNPTGKKLPLPVVVELNRRLAMGYERYKDDERISALSGAVKEYNSQLRYLNLKDHQVQYGRMSILKVLFLFVYRSAKLLVLFLCTVPGLLMFAPVFVATKIISRKKAKTALAGSTVKIRGRDVMATWKILVALGLAPTLYHLYSILVVLKVWQDRAWGYVPGWVPLWLVYLAVWPVFIGIAFAALRFGEVGMDIFKSLRPLVLCLVPTSTFNIHKLRVRRAELSAQVTDLINELGPEMFPDFDKTRLVPDVSKVEGAGAQTADGPRHHRRTDSDQSSSGAGFAAEVESPPALSRRSTTQSSRALPRNDSFSNIGKIGIFSTRPPSRSRSRSRSSSAGGGFGSGAFPISGFTTLDSAEGFNEASRKIREAMKDRRRKSDQVRMRTGGGGDEEGEEEGEYGADSEVDEEYDEARKKNV</sequence>
<evidence type="ECO:0000313" key="7">
    <source>
        <dbReference type="EMBL" id="KAK4093143.1"/>
    </source>
</evidence>
<dbReference type="InterPro" id="IPR013083">
    <property type="entry name" value="Znf_RING/FYVE/PHD"/>
</dbReference>
<feature type="compositionally biased region" description="Acidic residues" evidence="3">
    <location>
        <begin position="1694"/>
        <end position="1715"/>
    </location>
</feature>
<dbReference type="Pfam" id="PF13639">
    <property type="entry name" value="zf-RING_2"/>
    <property type="match status" value="1"/>
</dbReference>
<dbReference type="InterPro" id="IPR001607">
    <property type="entry name" value="Znf_UBP"/>
</dbReference>
<dbReference type="Gene3D" id="3.30.40.10">
    <property type="entry name" value="Zinc/RING finger domain, C3HC4 (zinc finger)"/>
    <property type="match status" value="2"/>
</dbReference>
<dbReference type="SMART" id="SM00184">
    <property type="entry name" value="RING"/>
    <property type="match status" value="1"/>
</dbReference>
<feature type="transmembrane region" description="Helical" evidence="4">
    <location>
        <begin position="1435"/>
        <end position="1458"/>
    </location>
</feature>
<name>A0ABR0CB13_PURLI</name>
<evidence type="ECO:0000259" key="6">
    <source>
        <dbReference type="PROSITE" id="PS50271"/>
    </source>
</evidence>
<dbReference type="EMBL" id="JAWRVI010000006">
    <property type="protein sequence ID" value="KAK4093143.1"/>
    <property type="molecule type" value="Genomic_DNA"/>
</dbReference>
<evidence type="ECO:0008006" key="9">
    <source>
        <dbReference type="Google" id="ProtNLM"/>
    </source>
</evidence>
<feature type="region of interest" description="Disordered" evidence="3">
    <location>
        <begin position="676"/>
        <end position="705"/>
    </location>
</feature>
<dbReference type="Pfam" id="PF07576">
    <property type="entry name" value="BRAP2"/>
    <property type="match status" value="1"/>
</dbReference>
<feature type="compositionally biased region" description="Basic and acidic residues" evidence="3">
    <location>
        <begin position="937"/>
        <end position="953"/>
    </location>
</feature>
<evidence type="ECO:0000256" key="3">
    <source>
        <dbReference type="SAM" id="MobiDB-lite"/>
    </source>
</evidence>
<keyword evidence="1" id="KW-0863">Zinc-finger</keyword>
<keyword evidence="1" id="KW-0862">Zinc</keyword>
<evidence type="ECO:0000313" key="8">
    <source>
        <dbReference type="Proteomes" id="UP001287286"/>
    </source>
</evidence>
<feature type="compositionally biased region" description="Low complexity" evidence="3">
    <location>
        <begin position="839"/>
        <end position="851"/>
    </location>
</feature>
<dbReference type="InterPro" id="IPR002123">
    <property type="entry name" value="Plipid/glycerol_acylTrfase"/>
</dbReference>
<feature type="compositionally biased region" description="Polar residues" evidence="3">
    <location>
        <begin position="1600"/>
        <end position="1618"/>
    </location>
</feature>
<dbReference type="InterPro" id="IPR047243">
    <property type="entry name" value="RING-H2_BRAP2"/>
</dbReference>
<dbReference type="Pfam" id="PF02148">
    <property type="entry name" value="zf-UBP"/>
    <property type="match status" value="1"/>
</dbReference>
<proteinExistence type="predicted"/>
<dbReference type="InterPro" id="IPR011422">
    <property type="entry name" value="BRAP2/ETP1_RRM"/>
</dbReference>
<feature type="transmembrane region" description="Helical" evidence="4">
    <location>
        <begin position="1470"/>
        <end position="1493"/>
    </location>
</feature>
<evidence type="ECO:0000259" key="5">
    <source>
        <dbReference type="PROSITE" id="PS50089"/>
    </source>
</evidence>
<dbReference type="SMART" id="SM00290">
    <property type="entry name" value="ZnF_UBP"/>
    <property type="match status" value="1"/>
</dbReference>
<dbReference type="SMART" id="SM00563">
    <property type="entry name" value="PlsC"/>
    <property type="match status" value="1"/>
</dbReference>
<keyword evidence="8" id="KW-1185">Reference proteome</keyword>
<feature type="domain" description="RING-type" evidence="5">
    <location>
        <begin position="359"/>
        <end position="398"/>
    </location>
</feature>
<protein>
    <recommendedName>
        <fullName evidence="9">Glycerol-3-phosphate O-acyltransferase</fullName>
    </recommendedName>
</protein>
<dbReference type="SUPFAM" id="SSF69593">
    <property type="entry name" value="Glycerol-3-phosphate (1)-acyltransferase"/>
    <property type="match status" value="1"/>
</dbReference>
<feature type="compositionally biased region" description="Basic and acidic residues" evidence="3">
    <location>
        <begin position="1668"/>
        <end position="1687"/>
    </location>
</feature>
<feature type="region of interest" description="Disordered" evidence="3">
    <location>
        <begin position="800"/>
        <end position="819"/>
    </location>
</feature>
<feature type="transmembrane region" description="Helical" evidence="4">
    <location>
        <begin position="1384"/>
        <end position="1404"/>
    </location>
</feature>
<dbReference type="PANTHER" id="PTHR31605:SF0">
    <property type="entry name" value="GLYCEROL-3-PHOSPHATE O-ACYLTRANSFERASE 1"/>
    <property type="match status" value="1"/>
</dbReference>
<dbReference type="CDD" id="cd12717">
    <property type="entry name" value="RRM_ETP1"/>
    <property type="match status" value="1"/>
</dbReference>
<reference evidence="7 8" key="1">
    <citation type="journal article" date="2024" name="Microbiol. Resour. Announc.">
        <title>Genome annotations for the ascomycete fungi Trichoderma harzianum, Trichoderma aggressivum, and Purpureocillium lilacinum.</title>
        <authorList>
            <person name="Beijen E.P.W."/>
            <person name="Ohm R.A."/>
        </authorList>
    </citation>
    <scope>NUCLEOTIDE SEQUENCE [LARGE SCALE GENOMIC DNA]</scope>
    <source>
        <strain evidence="7 8">CBS 150709</strain>
    </source>
</reference>
<gene>
    <name evidence="7" type="ORF">Purlil1_2300</name>
</gene>
<evidence type="ECO:0000256" key="2">
    <source>
        <dbReference type="SAM" id="Coils"/>
    </source>
</evidence>
<feature type="compositionally biased region" description="Basic and acidic residues" evidence="3">
    <location>
        <begin position="877"/>
        <end position="891"/>
    </location>
</feature>
<evidence type="ECO:0000256" key="4">
    <source>
        <dbReference type="SAM" id="Phobius"/>
    </source>
</evidence>
<dbReference type="CDD" id="cd16457">
    <property type="entry name" value="RING-H2_BRAP2"/>
    <property type="match status" value="1"/>
</dbReference>
<keyword evidence="2" id="KW-0175">Coiled coil</keyword>
<dbReference type="PROSITE" id="PS50271">
    <property type="entry name" value="ZF_UBP"/>
    <property type="match status" value="1"/>
</dbReference>